<dbReference type="Pfam" id="PF02784">
    <property type="entry name" value="Orn_Arg_deC_N"/>
    <property type="match status" value="1"/>
</dbReference>
<sequence>MTARLAGFLADTRFERPTLVMDLNAVADRYRLLADALGSAKIHYAVKANPAPALLARLAKAGSNFDVASRGEIEQCLALGIPACRLSFGNTIKRRADIEFAYAAGVPLFAFDSPAELKKLADAAPDASVYCRVLVDGTGSEWPLGKKFGCADGLAEELLVQAAELGFKRPGISFHVGSQQTDLNAWDRCFARIRALIDRLAARGVDIGLVNLGGGFPATLIRSAKLDPKSYAETVRQLANRHFGDLDVALIAEPGRGLVADAGCIAAEVVLVSEKGDGDPRRWVFLDIGKFSGLAETMDEAIRYRFETPDNTGPMGPVVLAGPSCDSADVLYEKTEYGLPMTLQEGDRIWILSTGAYTTTYSSVGFNGFPPLDTICI</sequence>
<dbReference type="PROSITE" id="PS00878">
    <property type="entry name" value="ODR_DC_2_1"/>
    <property type="match status" value="1"/>
</dbReference>
<dbReference type="PRINTS" id="PR01179">
    <property type="entry name" value="ODADCRBXLASE"/>
</dbReference>
<dbReference type="Gene3D" id="3.20.20.10">
    <property type="entry name" value="Alanine racemase"/>
    <property type="match status" value="1"/>
</dbReference>
<dbReference type="InterPro" id="IPR000183">
    <property type="entry name" value="Orn/DAP/Arg_de-COase"/>
</dbReference>
<dbReference type="Proteomes" id="UP000539372">
    <property type="component" value="Unassembled WGS sequence"/>
</dbReference>
<accession>A0A7Y0HEV8</accession>
<evidence type="ECO:0000256" key="1">
    <source>
        <dbReference type="ARBA" id="ARBA00001933"/>
    </source>
</evidence>
<comment type="cofactor">
    <cofactor evidence="1 8">
        <name>pyridoxal 5'-phosphate</name>
        <dbReference type="ChEBI" id="CHEBI:597326"/>
    </cofactor>
</comment>
<keyword evidence="4" id="KW-0456">Lyase</keyword>
<evidence type="ECO:0000256" key="3">
    <source>
        <dbReference type="ARBA" id="ARBA00022898"/>
    </source>
</evidence>
<organism evidence="10 11">
    <name type="scientific">Pacificispira spongiicola</name>
    <dbReference type="NCBI Taxonomy" id="2729598"/>
    <lineage>
        <taxon>Bacteria</taxon>
        <taxon>Pseudomonadati</taxon>
        <taxon>Pseudomonadota</taxon>
        <taxon>Alphaproteobacteria</taxon>
        <taxon>Rhodospirillales</taxon>
        <taxon>Rhodospirillaceae</taxon>
        <taxon>Pacificispira</taxon>
    </lineage>
</organism>
<evidence type="ECO:0000256" key="2">
    <source>
        <dbReference type="ARBA" id="ARBA00008872"/>
    </source>
</evidence>
<dbReference type="FunFam" id="2.40.37.10:FF:000004">
    <property type="entry name" value="Ornithine decarboxylase"/>
    <property type="match status" value="1"/>
</dbReference>
<dbReference type="PANTHER" id="PTHR11482">
    <property type="entry name" value="ARGININE/DIAMINOPIMELATE/ORNITHINE DECARBOXYLASE"/>
    <property type="match status" value="1"/>
</dbReference>
<evidence type="ECO:0000256" key="8">
    <source>
        <dbReference type="PIRSR" id="PIRSR600183-50"/>
    </source>
</evidence>
<dbReference type="GO" id="GO:0005737">
    <property type="term" value="C:cytoplasm"/>
    <property type="evidence" value="ECO:0007669"/>
    <property type="project" value="TreeGrafter"/>
</dbReference>
<dbReference type="InterPro" id="IPR022653">
    <property type="entry name" value="De-COase2_pyr-phos_BS"/>
</dbReference>
<evidence type="ECO:0000256" key="5">
    <source>
        <dbReference type="ARBA" id="ARBA00034115"/>
    </source>
</evidence>
<feature type="active site" description="Proton donor" evidence="8">
    <location>
        <position position="325"/>
    </location>
</feature>
<keyword evidence="11" id="KW-1185">Reference proteome</keyword>
<name>A0A7Y0HEV8_9PROT</name>
<dbReference type="InterPro" id="IPR009006">
    <property type="entry name" value="Ala_racemase/Decarboxylase_C"/>
</dbReference>
<evidence type="ECO:0000256" key="6">
    <source>
        <dbReference type="ARBA" id="ARBA00034138"/>
    </source>
</evidence>
<dbReference type="GO" id="GO:0004586">
    <property type="term" value="F:ornithine decarboxylase activity"/>
    <property type="evidence" value="ECO:0007669"/>
    <property type="project" value="UniProtKB-EC"/>
</dbReference>
<proteinExistence type="inferred from homology"/>
<protein>
    <recommendedName>
        <fullName evidence="6">ornithine decarboxylase</fullName>
        <ecNumber evidence="6">4.1.1.17</ecNumber>
    </recommendedName>
</protein>
<dbReference type="FunFam" id="3.20.20.10:FF:000008">
    <property type="entry name" value="Ornithine decarboxylase"/>
    <property type="match status" value="1"/>
</dbReference>
<evidence type="ECO:0000256" key="7">
    <source>
        <dbReference type="ARBA" id="ARBA00049127"/>
    </source>
</evidence>
<dbReference type="CDD" id="cd00622">
    <property type="entry name" value="PLPDE_III_ODC"/>
    <property type="match status" value="1"/>
</dbReference>
<gene>
    <name evidence="10" type="ORF">HH303_11515</name>
</gene>
<dbReference type="PRINTS" id="PR01182">
    <property type="entry name" value="ORNDCRBXLASE"/>
</dbReference>
<reference evidence="10 11" key="1">
    <citation type="submission" date="2020-04" db="EMBL/GenBank/DDBJ databases">
        <title>Rhodospirillaceae bacterium KN72 isolated from deep sea.</title>
        <authorList>
            <person name="Zhang D.-C."/>
        </authorList>
    </citation>
    <scope>NUCLEOTIDE SEQUENCE [LARGE SCALE GENOMIC DNA]</scope>
    <source>
        <strain evidence="10 11">KN72</strain>
    </source>
</reference>
<comment type="similarity">
    <text evidence="2">Belongs to the Orn/Lys/Arg decarboxylase class-II family.</text>
</comment>
<comment type="catalytic activity">
    <reaction evidence="7">
        <text>L-ornithine + H(+) = putrescine + CO2</text>
        <dbReference type="Rhea" id="RHEA:22964"/>
        <dbReference type="ChEBI" id="CHEBI:15378"/>
        <dbReference type="ChEBI" id="CHEBI:16526"/>
        <dbReference type="ChEBI" id="CHEBI:46911"/>
        <dbReference type="ChEBI" id="CHEBI:326268"/>
        <dbReference type="EC" id="4.1.1.17"/>
    </reaction>
</comment>
<keyword evidence="3 8" id="KW-0663">Pyridoxal phosphate</keyword>
<evidence type="ECO:0000313" key="10">
    <source>
        <dbReference type="EMBL" id="NMM45110.1"/>
    </source>
</evidence>
<dbReference type="InterPro" id="IPR022644">
    <property type="entry name" value="De-COase2_N"/>
</dbReference>
<evidence type="ECO:0000313" key="11">
    <source>
        <dbReference type="Proteomes" id="UP000539372"/>
    </source>
</evidence>
<comment type="pathway">
    <text evidence="5">Amine and polyamine biosynthesis; putrescine biosynthesis via L-ornithine pathway; putrescine from L-ornithine: step 1/1.</text>
</comment>
<dbReference type="EC" id="4.1.1.17" evidence="6"/>
<dbReference type="AlphaFoldDB" id="A0A7Y0HEV8"/>
<dbReference type="InterPro" id="IPR002433">
    <property type="entry name" value="Orn_de-COase"/>
</dbReference>
<dbReference type="EMBL" id="JABBNT010000003">
    <property type="protein sequence ID" value="NMM45110.1"/>
    <property type="molecule type" value="Genomic_DNA"/>
</dbReference>
<dbReference type="InterPro" id="IPR029066">
    <property type="entry name" value="PLP-binding_barrel"/>
</dbReference>
<evidence type="ECO:0000259" key="9">
    <source>
        <dbReference type="Pfam" id="PF02784"/>
    </source>
</evidence>
<dbReference type="PANTHER" id="PTHR11482:SF6">
    <property type="entry name" value="ORNITHINE DECARBOXYLASE 1-RELATED"/>
    <property type="match status" value="1"/>
</dbReference>
<dbReference type="GO" id="GO:0033387">
    <property type="term" value="P:putrescine biosynthetic process from arginine, via ornithine"/>
    <property type="evidence" value="ECO:0007669"/>
    <property type="project" value="TreeGrafter"/>
</dbReference>
<evidence type="ECO:0000256" key="4">
    <source>
        <dbReference type="ARBA" id="ARBA00023239"/>
    </source>
</evidence>
<dbReference type="Gene3D" id="2.40.37.10">
    <property type="entry name" value="Lyase, Ornithine Decarboxylase, Chain A, domain 1"/>
    <property type="match status" value="1"/>
</dbReference>
<feature type="modified residue" description="N6-(pyridoxal phosphate)lysine" evidence="8">
    <location>
        <position position="47"/>
    </location>
</feature>
<dbReference type="SUPFAM" id="SSF50621">
    <property type="entry name" value="Alanine racemase C-terminal domain-like"/>
    <property type="match status" value="1"/>
</dbReference>
<dbReference type="SUPFAM" id="SSF51419">
    <property type="entry name" value="PLP-binding barrel"/>
    <property type="match status" value="1"/>
</dbReference>
<feature type="domain" description="Orn/DAP/Arg decarboxylase 2 N-terminal" evidence="9">
    <location>
        <begin position="25"/>
        <end position="260"/>
    </location>
</feature>
<comment type="caution">
    <text evidence="10">The sequence shown here is derived from an EMBL/GenBank/DDBJ whole genome shotgun (WGS) entry which is preliminary data.</text>
</comment>